<dbReference type="InterPro" id="IPR011701">
    <property type="entry name" value="MFS"/>
</dbReference>
<feature type="transmembrane region" description="Helical" evidence="7">
    <location>
        <begin position="108"/>
        <end position="129"/>
    </location>
</feature>
<protein>
    <submittedName>
        <fullName evidence="8">MFS transporter</fullName>
    </submittedName>
</protein>
<evidence type="ECO:0000313" key="8">
    <source>
        <dbReference type="EMBL" id="GAA2060303.1"/>
    </source>
</evidence>
<keyword evidence="9" id="KW-1185">Reference proteome</keyword>
<keyword evidence="3 7" id="KW-0812">Transmembrane</keyword>
<proteinExistence type="predicted"/>
<evidence type="ECO:0000256" key="4">
    <source>
        <dbReference type="ARBA" id="ARBA00022989"/>
    </source>
</evidence>
<sequence>MRVAGRRLGRRFGWLWSAYAVSSLGTWLAFNAFNVILIKVLRSGPVEVAMLAAAGPAVAALAAVPLGPWIEVRRKRPVMVAMDLVRFAALLTIPVAYAFGALTFAQLLAVSVVVGACDIAFGAASGAYVKSIVAREDLMVASGRFESTTWASIVLGPPLGGLAVATLGPVVTVVADAVSYVLSALGIRAIGGEEARPEAAEKAAADAPTASTTPTAPNPPNPPTAAPKAGLLDGWRHILGNPALRPLYFTNVVVNSLIMATEPLLAVLMLGRLGFPPWQYGLAFAIPCVGGLIGSRLSAPLVARFGRQRVLTVSGTLRVLPPIGLVCLGPGLAGLLLVIAVEAVLITSSAVYAPVVATLRLEQTASTHVARVLAAWSVTTKAGIALGTAAWGLLAAATSPRFGLGLAGTLLLLTPAVLLGAGARARFANPGPEFQP</sequence>
<comment type="subcellular location">
    <subcellularLocation>
        <location evidence="1">Cell membrane</location>
        <topology evidence="1">Multi-pass membrane protein</topology>
    </subcellularLocation>
</comment>
<feature type="transmembrane region" description="Helical" evidence="7">
    <location>
        <begin position="323"/>
        <end position="352"/>
    </location>
</feature>
<feature type="transmembrane region" description="Helical" evidence="7">
    <location>
        <begin position="150"/>
        <end position="175"/>
    </location>
</feature>
<dbReference type="Proteomes" id="UP001500751">
    <property type="component" value="Unassembled WGS sequence"/>
</dbReference>
<dbReference type="Pfam" id="PF07690">
    <property type="entry name" value="MFS_1"/>
    <property type="match status" value="1"/>
</dbReference>
<keyword evidence="4 7" id="KW-1133">Transmembrane helix</keyword>
<evidence type="ECO:0000256" key="6">
    <source>
        <dbReference type="SAM" id="MobiDB-lite"/>
    </source>
</evidence>
<dbReference type="CDD" id="cd06173">
    <property type="entry name" value="MFS_MefA_like"/>
    <property type="match status" value="1"/>
</dbReference>
<comment type="caution">
    <text evidence="8">The sequence shown here is derived from an EMBL/GenBank/DDBJ whole genome shotgun (WGS) entry which is preliminary data.</text>
</comment>
<feature type="transmembrane region" description="Helical" evidence="7">
    <location>
        <begin position="402"/>
        <end position="421"/>
    </location>
</feature>
<evidence type="ECO:0000256" key="7">
    <source>
        <dbReference type="SAM" id="Phobius"/>
    </source>
</evidence>
<evidence type="ECO:0000313" key="9">
    <source>
        <dbReference type="Proteomes" id="UP001500751"/>
    </source>
</evidence>
<feature type="compositionally biased region" description="Low complexity" evidence="6">
    <location>
        <begin position="205"/>
        <end position="215"/>
    </location>
</feature>
<dbReference type="EMBL" id="BAAAQN010000078">
    <property type="protein sequence ID" value="GAA2060303.1"/>
    <property type="molecule type" value="Genomic_DNA"/>
</dbReference>
<feature type="transmembrane region" description="Helical" evidence="7">
    <location>
        <begin position="50"/>
        <end position="72"/>
    </location>
</feature>
<dbReference type="PANTHER" id="PTHR23513:SF6">
    <property type="entry name" value="MAJOR FACILITATOR SUPERFAMILY ASSOCIATED DOMAIN-CONTAINING PROTEIN"/>
    <property type="match status" value="1"/>
</dbReference>
<feature type="transmembrane region" description="Helical" evidence="7">
    <location>
        <begin position="282"/>
        <end position="303"/>
    </location>
</feature>
<accession>A0ABP5GZ77</accession>
<dbReference type="Gene3D" id="1.20.1250.20">
    <property type="entry name" value="MFS general substrate transporter like domains"/>
    <property type="match status" value="1"/>
</dbReference>
<evidence type="ECO:0000256" key="3">
    <source>
        <dbReference type="ARBA" id="ARBA00022692"/>
    </source>
</evidence>
<feature type="region of interest" description="Disordered" evidence="6">
    <location>
        <begin position="198"/>
        <end position="227"/>
    </location>
</feature>
<gene>
    <name evidence="8" type="ORF">GCM10009839_83730</name>
</gene>
<feature type="transmembrane region" description="Helical" evidence="7">
    <location>
        <begin position="84"/>
        <end position="102"/>
    </location>
</feature>
<evidence type="ECO:0000256" key="5">
    <source>
        <dbReference type="ARBA" id="ARBA00023136"/>
    </source>
</evidence>
<evidence type="ECO:0000256" key="1">
    <source>
        <dbReference type="ARBA" id="ARBA00004651"/>
    </source>
</evidence>
<name>A0ABP5GZ77_9ACTN</name>
<feature type="compositionally biased region" description="Pro residues" evidence="6">
    <location>
        <begin position="216"/>
        <end position="225"/>
    </location>
</feature>
<organism evidence="8 9">
    <name type="scientific">Catenulispora yoronensis</name>
    <dbReference type="NCBI Taxonomy" id="450799"/>
    <lineage>
        <taxon>Bacteria</taxon>
        <taxon>Bacillati</taxon>
        <taxon>Actinomycetota</taxon>
        <taxon>Actinomycetes</taxon>
        <taxon>Catenulisporales</taxon>
        <taxon>Catenulisporaceae</taxon>
        <taxon>Catenulispora</taxon>
    </lineage>
</organism>
<keyword evidence="5 7" id="KW-0472">Membrane</keyword>
<dbReference type="InterPro" id="IPR036259">
    <property type="entry name" value="MFS_trans_sf"/>
</dbReference>
<dbReference type="PANTHER" id="PTHR23513">
    <property type="entry name" value="INTEGRAL MEMBRANE EFFLUX PROTEIN-RELATED"/>
    <property type="match status" value="1"/>
</dbReference>
<evidence type="ECO:0000256" key="2">
    <source>
        <dbReference type="ARBA" id="ARBA00022475"/>
    </source>
</evidence>
<keyword evidence="2" id="KW-1003">Cell membrane</keyword>
<dbReference type="SUPFAM" id="SSF103473">
    <property type="entry name" value="MFS general substrate transporter"/>
    <property type="match status" value="1"/>
</dbReference>
<feature type="transmembrane region" description="Helical" evidence="7">
    <location>
        <begin position="373"/>
        <end position="396"/>
    </location>
</feature>
<reference evidence="9" key="1">
    <citation type="journal article" date="2019" name="Int. J. Syst. Evol. Microbiol.">
        <title>The Global Catalogue of Microorganisms (GCM) 10K type strain sequencing project: providing services to taxonomists for standard genome sequencing and annotation.</title>
        <authorList>
            <consortium name="The Broad Institute Genomics Platform"/>
            <consortium name="The Broad Institute Genome Sequencing Center for Infectious Disease"/>
            <person name="Wu L."/>
            <person name="Ma J."/>
        </authorList>
    </citation>
    <scope>NUCLEOTIDE SEQUENCE [LARGE SCALE GENOMIC DNA]</scope>
    <source>
        <strain evidence="9">JCM 16014</strain>
    </source>
</reference>
<feature type="transmembrane region" description="Helical" evidence="7">
    <location>
        <begin position="12"/>
        <end position="30"/>
    </location>
</feature>